<dbReference type="Gene3D" id="1.10.287.70">
    <property type="match status" value="1"/>
</dbReference>
<proteinExistence type="predicted"/>
<keyword evidence="4" id="KW-1185">Reference proteome</keyword>
<dbReference type="Proteomes" id="UP000320390">
    <property type="component" value="Chromosome"/>
</dbReference>
<evidence type="ECO:0000313" key="4">
    <source>
        <dbReference type="Proteomes" id="UP000320390"/>
    </source>
</evidence>
<gene>
    <name evidence="3" type="ORF">Poly30_42090</name>
</gene>
<reference evidence="3 4" key="1">
    <citation type="submission" date="2019-02" db="EMBL/GenBank/DDBJ databases">
        <title>Deep-cultivation of Planctomycetes and their phenomic and genomic characterization uncovers novel biology.</title>
        <authorList>
            <person name="Wiegand S."/>
            <person name="Jogler M."/>
            <person name="Boedeker C."/>
            <person name="Pinto D."/>
            <person name="Vollmers J."/>
            <person name="Rivas-Marin E."/>
            <person name="Kohn T."/>
            <person name="Peeters S.H."/>
            <person name="Heuer A."/>
            <person name="Rast P."/>
            <person name="Oberbeckmann S."/>
            <person name="Bunk B."/>
            <person name="Jeske O."/>
            <person name="Meyerdierks A."/>
            <person name="Storesund J.E."/>
            <person name="Kallscheuer N."/>
            <person name="Luecker S."/>
            <person name="Lage O.M."/>
            <person name="Pohl T."/>
            <person name="Merkel B.J."/>
            <person name="Hornburger P."/>
            <person name="Mueller R.-W."/>
            <person name="Bruemmer F."/>
            <person name="Labrenz M."/>
            <person name="Spormann A.M."/>
            <person name="Op den Camp H."/>
            <person name="Overmann J."/>
            <person name="Amann R."/>
            <person name="Jetten M.S.M."/>
            <person name="Mascher T."/>
            <person name="Medema M.H."/>
            <person name="Devos D.P."/>
            <person name="Kaster A.-K."/>
            <person name="Ovreas L."/>
            <person name="Rohde M."/>
            <person name="Galperin M.Y."/>
            <person name="Jogler C."/>
        </authorList>
    </citation>
    <scope>NUCLEOTIDE SEQUENCE [LARGE SCALE GENOMIC DNA]</scope>
    <source>
        <strain evidence="3 4">Poly30</strain>
    </source>
</reference>
<organism evidence="3 4">
    <name type="scientific">Saltatorellus ferox</name>
    <dbReference type="NCBI Taxonomy" id="2528018"/>
    <lineage>
        <taxon>Bacteria</taxon>
        <taxon>Pseudomonadati</taxon>
        <taxon>Planctomycetota</taxon>
        <taxon>Planctomycetia</taxon>
        <taxon>Planctomycetia incertae sedis</taxon>
        <taxon>Saltatorellus</taxon>
    </lineage>
</organism>
<dbReference type="Pfam" id="PF07885">
    <property type="entry name" value="Ion_trans_2"/>
    <property type="match status" value="1"/>
</dbReference>
<feature type="transmembrane region" description="Helical" evidence="1">
    <location>
        <begin position="130"/>
        <end position="152"/>
    </location>
</feature>
<dbReference type="RefSeq" id="WP_419190428.1">
    <property type="nucleotide sequence ID" value="NZ_CP036434.1"/>
</dbReference>
<dbReference type="InterPro" id="IPR013099">
    <property type="entry name" value="K_chnl_dom"/>
</dbReference>
<feature type="transmembrane region" description="Helical" evidence="1">
    <location>
        <begin position="106"/>
        <end position="123"/>
    </location>
</feature>
<protein>
    <submittedName>
        <fullName evidence="3">Ion channel</fullName>
    </submittedName>
</protein>
<dbReference type="SUPFAM" id="SSF81324">
    <property type="entry name" value="Voltage-gated potassium channels"/>
    <property type="match status" value="1"/>
</dbReference>
<keyword evidence="1" id="KW-0472">Membrane</keyword>
<evidence type="ECO:0000256" key="1">
    <source>
        <dbReference type="SAM" id="Phobius"/>
    </source>
</evidence>
<keyword evidence="1" id="KW-0812">Transmembrane</keyword>
<feature type="transmembrane region" description="Helical" evidence="1">
    <location>
        <begin position="22"/>
        <end position="40"/>
    </location>
</feature>
<feature type="domain" description="Potassium channel" evidence="2">
    <location>
        <begin position="75"/>
        <end position="149"/>
    </location>
</feature>
<dbReference type="AlphaFoldDB" id="A0A518EX37"/>
<sequence length="166" mass="18483">MMTDLFLSLLSRRAFDVSADQLIVGAIGTVVVAVCAVLHYEVMRTASWALPRLRIRRQARVLGVMFAMLVAHIAEVWIFGLTYWVMDGWPEFGRLEGPVDEGALDFIYFSVTSFTTLGFGDIVPTGAIRILCGAEALAGLGLITWSASFAFLEMQRDWAEFRRPSK</sequence>
<feature type="transmembrane region" description="Helical" evidence="1">
    <location>
        <begin position="61"/>
        <end position="86"/>
    </location>
</feature>
<dbReference type="EMBL" id="CP036434">
    <property type="protein sequence ID" value="QDV08656.1"/>
    <property type="molecule type" value="Genomic_DNA"/>
</dbReference>
<evidence type="ECO:0000313" key="3">
    <source>
        <dbReference type="EMBL" id="QDV08656.1"/>
    </source>
</evidence>
<keyword evidence="1" id="KW-1133">Transmembrane helix</keyword>
<accession>A0A518EX37</accession>
<name>A0A518EX37_9BACT</name>
<evidence type="ECO:0000259" key="2">
    <source>
        <dbReference type="Pfam" id="PF07885"/>
    </source>
</evidence>